<protein>
    <recommendedName>
        <fullName evidence="2">STAS domain-containing protein</fullName>
    </recommendedName>
</protein>
<dbReference type="InterPro" id="IPR036513">
    <property type="entry name" value="STAS_dom_sf"/>
</dbReference>
<organism evidence="3 4">
    <name type="scientific">Herpetosiphon gulosus</name>
    <dbReference type="NCBI Taxonomy" id="1973496"/>
    <lineage>
        <taxon>Bacteria</taxon>
        <taxon>Bacillati</taxon>
        <taxon>Chloroflexota</taxon>
        <taxon>Chloroflexia</taxon>
        <taxon>Herpetosiphonales</taxon>
        <taxon>Herpetosiphonaceae</taxon>
        <taxon>Herpetosiphon</taxon>
    </lineage>
</organism>
<dbReference type="RefSeq" id="WP_345721881.1">
    <property type="nucleotide sequence ID" value="NZ_BAABRU010000006.1"/>
</dbReference>
<dbReference type="EMBL" id="BAABRU010000006">
    <property type="protein sequence ID" value="GAA5528271.1"/>
    <property type="molecule type" value="Genomic_DNA"/>
</dbReference>
<dbReference type="PANTHER" id="PTHR33745">
    <property type="entry name" value="RSBT ANTAGONIST PROTEIN RSBS-RELATED"/>
    <property type="match status" value="1"/>
</dbReference>
<dbReference type="CDD" id="cd07041">
    <property type="entry name" value="STAS_RsbR_RsbS_like"/>
    <property type="match status" value="1"/>
</dbReference>
<feature type="domain" description="STAS" evidence="2">
    <location>
        <begin position="203"/>
        <end position="314"/>
    </location>
</feature>
<evidence type="ECO:0000313" key="4">
    <source>
        <dbReference type="Proteomes" id="UP001428290"/>
    </source>
</evidence>
<dbReference type="InterPro" id="IPR002645">
    <property type="entry name" value="STAS_dom"/>
</dbReference>
<dbReference type="Gene3D" id="3.30.750.24">
    <property type="entry name" value="STAS domain"/>
    <property type="match status" value="1"/>
</dbReference>
<feature type="transmembrane region" description="Helical" evidence="1">
    <location>
        <begin position="6"/>
        <end position="29"/>
    </location>
</feature>
<feature type="transmembrane region" description="Helical" evidence="1">
    <location>
        <begin position="130"/>
        <end position="150"/>
    </location>
</feature>
<dbReference type="PANTHER" id="PTHR33745:SF1">
    <property type="entry name" value="RSBT ANTAGONIST PROTEIN RSBS"/>
    <property type="match status" value="1"/>
</dbReference>
<feature type="transmembrane region" description="Helical" evidence="1">
    <location>
        <begin position="60"/>
        <end position="78"/>
    </location>
</feature>
<sequence>MRLSQRFALLSLLLFESVMSILGLLFLAFNDGAAEVLVGLGILPILTLGLAYGAWRNWRWVPVASVVVATAITVLLLIDPAKDIYFSPVLLAPMAVAFVVTDSRTTIITALVAIVVTWLRADGDTPYLKVDYAICYAFIAGCLWLGRLILEQTQRANTEALDLAQTERGMAQRYAQEAEDRASSLQTQSEEQQRLLATVAALETPIVEVAEQVLLAPIIGYVDDQRAAQLTDRILAAVNQRRANAIILDITSLSDVNAQTAQQLLRLASAIRLLGSSVILSGISPDLATTLVRQRIDLSMVSTAPTPYAALQLAATL</sequence>
<dbReference type="SUPFAM" id="SSF52091">
    <property type="entry name" value="SpoIIaa-like"/>
    <property type="match status" value="1"/>
</dbReference>
<feature type="transmembrane region" description="Helical" evidence="1">
    <location>
        <begin position="90"/>
        <end position="118"/>
    </location>
</feature>
<dbReference type="Proteomes" id="UP001428290">
    <property type="component" value="Unassembled WGS sequence"/>
</dbReference>
<name>A0ABP9WYK5_9CHLR</name>
<comment type="caution">
    <text evidence="3">The sequence shown here is derived from an EMBL/GenBank/DDBJ whole genome shotgun (WGS) entry which is preliminary data.</text>
</comment>
<reference evidence="3 4" key="1">
    <citation type="submission" date="2024-02" db="EMBL/GenBank/DDBJ databases">
        <title>Herpetosiphon gulosus NBRC 112829.</title>
        <authorList>
            <person name="Ichikawa N."/>
            <person name="Katano-Makiyama Y."/>
            <person name="Hidaka K."/>
        </authorList>
    </citation>
    <scope>NUCLEOTIDE SEQUENCE [LARGE SCALE GENOMIC DNA]</scope>
    <source>
        <strain evidence="3 4">NBRC 112829</strain>
    </source>
</reference>
<dbReference type="Pfam" id="PF01740">
    <property type="entry name" value="STAS"/>
    <property type="match status" value="1"/>
</dbReference>
<dbReference type="PROSITE" id="PS50801">
    <property type="entry name" value="STAS"/>
    <property type="match status" value="1"/>
</dbReference>
<keyword evidence="1" id="KW-1133">Transmembrane helix</keyword>
<keyword evidence="1" id="KW-0472">Membrane</keyword>
<keyword evidence="4" id="KW-1185">Reference proteome</keyword>
<accession>A0ABP9WYK5</accession>
<evidence type="ECO:0000256" key="1">
    <source>
        <dbReference type="SAM" id="Phobius"/>
    </source>
</evidence>
<proteinExistence type="predicted"/>
<keyword evidence="1" id="KW-0812">Transmembrane</keyword>
<dbReference type="InterPro" id="IPR051932">
    <property type="entry name" value="Bact_StressResp_Reg"/>
</dbReference>
<gene>
    <name evidence="3" type="ORF">Hgul01_02069</name>
</gene>
<feature type="transmembrane region" description="Helical" evidence="1">
    <location>
        <begin position="36"/>
        <end position="54"/>
    </location>
</feature>
<evidence type="ECO:0000259" key="2">
    <source>
        <dbReference type="PROSITE" id="PS50801"/>
    </source>
</evidence>
<evidence type="ECO:0000313" key="3">
    <source>
        <dbReference type="EMBL" id="GAA5528271.1"/>
    </source>
</evidence>